<dbReference type="InterPro" id="IPR011009">
    <property type="entry name" value="Kinase-like_dom_sf"/>
</dbReference>
<reference evidence="10" key="2">
    <citation type="submission" date="2025-08" db="UniProtKB">
        <authorList>
            <consortium name="Ensembl"/>
        </authorList>
    </citation>
    <scope>IDENTIFICATION</scope>
</reference>
<evidence type="ECO:0000256" key="1">
    <source>
        <dbReference type="ARBA" id="ARBA00006692"/>
    </source>
</evidence>
<dbReference type="STRING" id="161767.ENSAPEP00000014020"/>
<proteinExistence type="inferred from homology"/>
<dbReference type="SMART" id="SM00220">
    <property type="entry name" value="S_TKc"/>
    <property type="match status" value="1"/>
</dbReference>
<evidence type="ECO:0000313" key="10">
    <source>
        <dbReference type="Ensembl" id="ENSAPEP00000014020.1"/>
    </source>
</evidence>
<keyword evidence="5" id="KW-0418">Kinase</keyword>
<dbReference type="InterPro" id="IPR000719">
    <property type="entry name" value="Prot_kinase_dom"/>
</dbReference>
<organism evidence="10 11">
    <name type="scientific">Amphiprion percula</name>
    <name type="common">Orange clownfish</name>
    <name type="synonym">Lutjanus percula</name>
    <dbReference type="NCBI Taxonomy" id="161767"/>
    <lineage>
        <taxon>Eukaryota</taxon>
        <taxon>Metazoa</taxon>
        <taxon>Chordata</taxon>
        <taxon>Craniata</taxon>
        <taxon>Vertebrata</taxon>
        <taxon>Euteleostomi</taxon>
        <taxon>Actinopterygii</taxon>
        <taxon>Neopterygii</taxon>
        <taxon>Teleostei</taxon>
        <taxon>Neoteleostei</taxon>
        <taxon>Acanthomorphata</taxon>
        <taxon>Ovalentaria</taxon>
        <taxon>Pomacentridae</taxon>
        <taxon>Amphiprion</taxon>
    </lineage>
</organism>
<comment type="similarity">
    <text evidence="1">Belongs to the protein kinase superfamily. CAMK Ser/Thr protein kinase family.</text>
</comment>
<dbReference type="InterPro" id="IPR017441">
    <property type="entry name" value="Protein_kinase_ATP_BS"/>
</dbReference>
<evidence type="ECO:0000313" key="11">
    <source>
        <dbReference type="Proteomes" id="UP000265080"/>
    </source>
</evidence>
<dbReference type="FunFam" id="1.10.510.10:FF:000157">
    <property type="entry name" value="Ribosomal protein S6 kinase"/>
    <property type="match status" value="1"/>
</dbReference>
<dbReference type="PROSITE" id="PS50011">
    <property type="entry name" value="PROTEIN_KINASE_DOM"/>
    <property type="match status" value="1"/>
</dbReference>
<keyword evidence="2 8" id="KW-0723">Serine/threonine-protein kinase</keyword>
<evidence type="ECO:0000256" key="7">
    <source>
        <dbReference type="PROSITE-ProRule" id="PRU10141"/>
    </source>
</evidence>
<dbReference type="PROSITE" id="PS00108">
    <property type="entry name" value="PROTEIN_KINASE_ST"/>
    <property type="match status" value="1"/>
</dbReference>
<dbReference type="SUPFAM" id="SSF56112">
    <property type="entry name" value="Protein kinase-like (PK-like)"/>
    <property type="match status" value="1"/>
</dbReference>
<evidence type="ECO:0000256" key="3">
    <source>
        <dbReference type="ARBA" id="ARBA00022679"/>
    </source>
</evidence>
<keyword evidence="11" id="KW-1185">Reference proteome</keyword>
<feature type="binding site" evidence="7">
    <location>
        <position position="31"/>
    </location>
    <ligand>
        <name>ATP</name>
        <dbReference type="ChEBI" id="CHEBI:30616"/>
    </ligand>
</feature>
<feature type="domain" description="Protein kinase" evidence="9">
    <location>
        <begin position="2"/>
        <end position="276"/>
    </location>
</feature>
<evidence type="ECO:0000256" key="8">
    <source>
        <dbReference type="RuleBase" id="RU000304"/>
    </source>
</evidence>
<keyword evidence="6 7" id="KW-0067">ATP-binding</keyword>
<dbReference type="Gene3D" id="3.30.200.20">
    <property type="entry name" value="Phosphorylase Kinase, domain 1"/>
    <property type="match status" value="1"/>
</dbReference>
<name>A0A3P8SPC7_AMPPE</name>
<dbReference type="GO" id="GO:0005524">
    <property type="term" value="F:ATP binding"/>
    <property type="evidence" value="ECO:0007669"/>
    <property type="project" value="UniProtKB-UniRule"/>
</dbReference>
<dbReference type="Proteomes" id="UP000265080">
    <property type="component" value="Chromosome 18"/>
</dbReference>
<sequence>MDLKDSALGEGSFSICRRCTHKKTGQKYAVKIAQTQREIAALKLCDGHPNIVKLHEIYHDQLHTYLVLELLGGGELLERIRRKQHFSETEASRIMRRLVSAVSHMHDVGVVHRDLKPENLLFTDESENSEIKIIDFGFARLKPPDNQLLKTPCFTLQYAAPEILKYDGYDESCDLWSLGVILYTMLSGQVPFQCQEKSLTHTSAEEIMKKIKQGDFSFEGEAWRNVSQQAKDLIQGEERVAHCFIQRLKDDSQLSSNPLMTPDILGSSTASVHTYVKATFKVSNDGKYTVVRK</sequence>
<keyword evidence="4 7" id="KW-0547">Nucleotide-binding</keyword>
<evidence type="ECO:0000256" key="4">
    <source>
        <dbReference type="ARBA" id="ARBA00022741"/>
    </source>
</evidence>
<dbReference type="PROSITE" id="PS00107">
    <property type="entry name" value="PROTEIN_KINASE_ATP"/>
    <property type="match status" value="1"/>
</dbReference>
<dbReference type="PANTHER" id="PTHR24349">
    <property type="entry name" value="SERINE/THREONINE-PROTEIN KINASE"/>
    <property type="match status" value="1"/>
</dbReference>
<evidence type="ECO:0000259" key="9">
    <source>
        <dbReference type="PROSITE" id="PS50011"/>
    </source>
</evidence>
<reference evidence="10 11" key="1">
    <citation type="submission" date="2018-03" db="EMBL/GenBank/DDBJ databases">
        <title>Finding Nemo's genes: A chromosome-scale reference assembly of the genome of the orange clownfish Amphiprion percula.</title>
        <authorList>
            <person name="Lehmann R."/>
        </authorList>
    </citation>
    <scope>NUCLEOTIDE SEQUENCE</scope>
</reference>
<keyword evidence="3" id="KW-0808">Transferase</keyword>
<accession>A0A3P8SPC7</accession>
<evidence type="ECO:0000256" key="6">
    <source>
        <dbReference type="ARBA" id="ARBA00022840"/>
    </source>
</evidence>
<dbReference type="Gene3D" id="1.10.510.10">
    <property type="entry name" value="Transferase(Phosphotransferase) domain 1"/>
    <property type="match status" value="1"/>
</dbReference>
<dbReference type="AlphaFoldDB" id="A0A3P8SPC7"/>
<reference evidence="10" key="3">
    <citation type="submission" date="2025-09" db="UniProtKB">
        <authorList>
            <consortium name="Ensembl"/>
        </authorList>
    </citation>
    <scope>IDENTIFICATION</scope>
</reference>
<dbReference type="Pfam" id="PF00069">
    <property type="entry name" value="Pkinase"/>
    <property type="match status" value="1"/>
</dbReference>
<dbReference type="Ensembl" id="ENSAPET00000014390.1">
    <property type="protein sequence ID" value="ENSAPEP00000014020.1"/>
    <property type="gene ID" value="ENSAPEG00000010002.1"/>
</dbReference>
<dbReference type="GeneTree" id="ENSGT00940000156886"/>
<dbReference type="InterPro" id="IPR008271">
    <property type="entry name" value="Ser/Thr_kinase_AS"/>
</dbReference>
<dbReference type="OMA" id="IIKKSAC"/>
<evidence type="ECO:0000256" key="2">
    <source>
        <dbReference type="ARBA" id="ARBA00022527"/>
    </source>
</evidence>
<evidence type="ECO:0000256" key="5">
    <source>
        <dbReference type="ARBA" id="ARBA00022777"/>
    </source>
</evidence>
<protein>
    <submittedName>
        <fullName evidence="10">Ribosomal protein S6 kinase A5</fullName>
    </submittedName>
</protein>
<dbReference type="GO" id="GO:0004674">
    <property type="term" value="F:protein serine/threonine kinase activity"/>
    <property type="evidence" value="ECO:0007669"/>
    <property type="project" value="UniProtKB-KW"/>
</dbReference>
<dbReference type="InterPro" id="IPR050205">
    <property type="entry name" value="CDPK_Ser/Thr_kinases"/>
</dbReference>